<dbReference type="EMBL" id="QZEY01000006">
    <property type="protein sequence ID" value="RJL31815.1"/>
    <property type="molecule type" value="Genomic_DNA"/>
</dbReference>
<evidence type="ECO:0000313" key="2">
    <source>
        <dbReference type="Proteomes" id="UP000265768"/>
    </source>
</evidence>
<dbReference type="AlphaFoldDB" id="A0A3A4AU43"/>
<gene>
    <name evidence="1" type="ORF">D5H75_19180</name>
</gene>
<evidence type="ECO:0000313" key="1">
    <source>
        <dbReference type="EMBL" id="RJL31815.1"/>
    </source>
</evidence>
<protein>
    <submittedName>
        <fullName evidence="1">Uncharacterized protein</fullName>
    </submittedName>
</protein>
<name>A0A3A4AU43_9ACTN</name>
<dbReference type="Proteomes" id="UP000265768">
    <property type="component" value="Unassembled WGS sequence"/>
</dbReference>
<proteinExistence type="predicted"/>
<sequence length="92" mass="9827">MLRLDVATAEVIRDHIYMVGEHFAGGSSVRRFSRADEARLAAVMCALDKAVGGRGCMACAMARRSVHTVEEPGVTVVADAARAHDGHHQPEA</sequence>
<comment type="caution">
    <text evidence="1">The sequence shown here is derived from an EMBL/GenBank/DDBJ whole genome shotgun (WGS) entry which is preliminary data.</text>
</comment>
<accession>A0A3A4AU43</accession>
<organism evidence="1 2">
    <name type="scientific">Bailinhaonella thermotolerans</name>
    <dbReference type="NCBI Taxonomy" id="1070861"/>
    <lineage>
        <taxon>Bacteria</taxon>
        <taxon>Bacillati</taxon>
        <taxon>Actinomycetota</taxon>
        <taxon>Actinomycetes</taxon>
        <taxon>Streptosporangiales</taxon>
        <taxon>Streptosporangiaceae</taxon>
        <taxon>Bailinhaonella</taxon>
    </lineage>
</organism>
<reference evidence="1 2" key="1">
    <citation type="submission" date="2018-09" db="EMBL/GenBank/DDBJ databases">
        <title>YIM 75507 draft genome.</title>
        <authorList>
            <person name="Tang S."/>
            <person name="Feng Y."/>
        </authorList>
    </citation>
    <scope>NUCLEOTIDE SEQUENCE [LARGE SCALE GENOMIC DNA]</scope>
    <source>
        <strain evidence="1 2">YIM 75507</strain>
    </source>
</reference>
<keyword evidence="2" id="KW-1185">Reference proteome</keyword>